<dbReference type="SUPFAM" id="SSF103088">
    <property type="entry name" value="OmpA-like"/>
    <property type="match status" value="1"/>
</dbReference>
<dbReference type="Gene3D" id="3.40.190.10">
    <property type="entry name" value="Periplasmic binding protein-like II"/>
    <property type="match status" value="2"/>
</dbReference>
<proteinExistence type="predicted"/>
<dbReference type="PANTHER" id="PTHR30570:SF1">
    <property type="entry name" value="PHOSPHATE-BINDING PROTEIN PSTS"/>
    <property type="match status" value="1"/>
</dbReference>
<keyword evidence="1" id="KW-0732">Signal</keyword>
<dbReference type="InterPro" id="IPR050811">
    <property type="entry name" value="Phosphate_ABC_transporter"/>
</dbReference>
<dbReference type="InterPro" id="IPR006665">
    <property type="entry name" value="OmpA-like"/>
</dbReference>
<gene>
    <name evidence="3" type="ORF">MGWOODY_Tha2912</name>
</gene>
<dbReference type="Pfam" id="PF00691">
    <property type="entry name" value="OmpA"/>
    <property type="match status" value="1"/>
</dbReference>
<dbReference type="InterPro" id="IPR024370">
    <property type="entry name" value="PBP_domain"/>
</dbReference>
<evidence type="ECO:0000313" key="3">
    <source>
        <dbReference type="EMBL" id="CUS42836.1"/>
    </source>
</evidence>
<reference evidence="3" key="1">
    <citation type="submission" date="2015-10" db="EMBL/GenBank/DDBJ databases">
        <authorList>
            <person name="Gilbert D.G."/>
        </authorList>
    </citation>
    <scope>NUCLEOTIDE SEQUENCE</scope>
</reference>
<dbReference type="Gene3D" id="3.30.1330.60">
    <property type="entry name" value="OmpA-like domain"/>
    <property type="match status" value="1"/>
</dbReference>
<dbReference type="InterPro" id="IPR036737">
    <property type="entry name" value="OmpA-like_sf"/>
</dbReference>
<evidence type="ECO:0000259" key="2">
    <source>
        <dbReference type="PROSITE" id="PS51123"/>
    </source>
</evidence>
<organism evidence="3">
    <name type="scientific">hydrothermal vent metagenome</name>
    <dbReference type="NCBI Taxonomy" id="652676"/>
    <lineage>
        <taxon>unclassified sequences</taxon>
        <taxon>metagenomes</taxon>
        <taxon>ecological metagenomes</taxon>
    </lineage>
</organism>
<name>A0A170PMI3_9ZZZZ</name>
<dbReference type="AlphaFoldDB" id="A0A170PMI3"/>
<dbReference type="PROSITE" id="PS51123">
    <property type="entry name" value="OMPA_2"/>
    <property type="match status" value="1"/>
</dbReference>
<sequence length="479" mass="52276">MMTQRLRFAFSAVFHFCASMAIILAPVSHAEEPSTSLFSTVPTYDDVQLFRIDGSNTIGAELAPSLVKAWMEARGTDKAEIRATDIENEVEIIGYHAATNSRLTVHVAAHGSGTGFSALRDGVAQIAAASRPVKSKEEALFPGLNLTSLDSEHIIGIDGLAVIVHPRNPLNRLSVQQIERIFSGVVTDWADVGGTPGKIEVLARDNKSGTWDSFKSMVLGKSELLTTARRFESNSELSAAVANNTNAIGFVGLSSVNNSKALAVSDGQVKALSPNQLTVATEDYALSRRLFMYTQGVSDNTYVRDFLNFALANEGQRLVADTGFVSQELHAVIPENYDELPADFRELTSGAQRLSINFRFMEGSAQLDNKAQRDLDRLAAYLKHQPNGEVVLVGFGDKRKTESRSQLLSKLRAMAVRRELVRQGIYPDETVGFGDELPVAAIQGNDGRMKNRRVEVWLRNGYEAVEPSALIADESQAAR</sequence>
<protein>
    <submittedName>
        <fullName evidence="3">Phosphate ABC transporter, periplasmic phosphate-binding protein PstS (TC 3.A.1.7.1)</fullName>
    </submittedName>
</protein>
<dbReference type="SUPFAM" id="SSF53850">
    <property type="entry name" value="Periplasmic binding protein-like II"/>
    <property type="match status" value="1"/>
</dbReference>
<evidence type="ECO:0000256" key="1">
    <source>
        <dbReference type="ARBA" id="ARBA00022729"/>
    </source>
</evidence>
<feature type="domain" description="OmpA-like" evidence="2">
    <location>
        <begin position="347"/>
        <end position="462"/>
    </location>
</feature>
<dbReference type="EMBL" id="CZQC01000071">
    <property type="protein sequence ID" value="CUS42836.1"/>
    <property type="molecule type" value="Genomic_DNA"/>
</dbReference>
<dbReference type="Pfam" id="PF12849">
    <property type="entry name" value="PBP_like_2"/>
    <property type="match status" value="1"/>
</dbReference>
<accession>A0A170PMI3</accession>
<dbReference type="CDD" id="cd13653">
    <property type="entry name" value="PBP2_phosphate_like_1"/>
    <property type="match status" value="1"/>
</dbReference>
<dbReference type="PANTHER" id="PTHR30570">
    <property type="entry name" value="PERIPLASMIC PHOSPHATE BINDING COMPONENT OF PHOSPHATE ABC TRANSPORTER"/>
    <property type="match status" value="1"/>
</dbReference>
<dbReference type="CDD" id="cd07185">
    <property type="entry name" value="OmpA_C-like"/>
    <property type="match status" value="1"/>
</dbReference>